<reference evidence="2" key="1">
    <citation type="submission" date="2017-05" db="EMBL/GenBank/DDBJ databases">
        <title>Physiological properties and genetic analysis related to exopolysaccharide production of fresh-water unicellular cyanobacterium Aphanothece sacrum, Suizenji Nori, that has been cultured as a food source in Japan.</title>
        <authorList>
            <person name="Kanesaki Y."/>
            <person name="Yoshikawa S."/>
            <person name="Ohki K."/>
        </authorList>
    </citation>
    <scope>NUCLEOTIDE SEQUENCE [LARGE SCALE GENOMIC DNA]</scope>
    <source>
        <strain evidence="2">FPU1</strain>
    </source>
</reference>
<accession>A0A401IKA4</accession>
<organism evidence="1 2">
    <name type="scientific">Aphanothece sacrum FPU1</name>
    <dbReference type="NCBI Taxonomy" id="1920663"/>
    <lineage>
        <taxon>Bacteria</taxon>
        <taxon>Bacillati</taxon>
        <taxon>Cyanobacteriota</taxon>
        <taxon>Cyanophyceae</taxon>
        <taxon>Oscillatoriophycideae</taxon>
        <taxon>Chroococcales</taxon>
        <taxon>Aphanothecaceae</taxon>
        <taxon>Aphanothece</taxon>
    </lineage>
</organism>
<dbReference type="NCBIfam" id="TIGR03831">
    <property type="entry name" value="YgiT_finger"/>
    <property type="match status" value="1"/>
</dbReference>
<dbReference type="EMBL" id="BDQK01000013">
    <property type="protein sequence ID" value="GBF81654.1"/>
    <property type="molecule type" value="Genomic_DNA"/>
</dbReference>
<keyword evidence="2" id="KW-1185">Reference proteome</keyword>
<proteinExistence type="predicted"/>
<evidence type="ECO:0008006" key="3">
    <source>
        <dbReference type="Google" id="ProtNLM"/>
    </source>
</evidence>
<name>A0A401IKA4_APHSA</name>
<dbReference type="AlphaFoldDB" id="A0A401IKA4"/>
<protein>
    <recommendedName>
        <fullName evidence="3">YgiT-type zinc finger protein</fullName>
    </recommendedName>
</protein>
<dbReference type="Proteomes" id="UP000287247">
    <property type="component" value="Unassembled WGS sequence"/>
</dbReference>
<comment type="caution">
    <text evidence="1">The sequence shown here is derived from an EMBL/GenBank/DDBJ whole genome shotgun (WGS) entry which is preliminary data.</text>
</comment>
<dbReference type="InterPro" id="IPR022453">
    <property type="entry name" value="Znf_MqsA-type"/>
</dbReference>
<sequence>MMSINSRQETLIEQEVTYTLEINGKFFIMENVPARVCVETGERFFAPETVERLQKIIWENKQPKRVIETPVFDFAS</sequence>
<evidence type="ECO:0000313" key="2">
    <source>
        <dbReference type="Proteomes" id="UP000287247"/>
    </source>
</evidence>
<evidence type="ECO:0000313" key="1">
    <source>
        <dbReference type="EMBL" id="GBF81654.1"/>
    </source>
</evidence>
<gene>
    <name evidence="1" type="ORF">AsFPU1_3072</name>
</gene>